<comment type="caution">
    <text evidence="2">The sequence shown here is derived from an EMBL/GenBank/DDBJ whole genome shotgun (WGS) entry which is preliminary data.</text>
</comment>
<dbReference type="Pfam" id="PF20082">
    <property type="entry name" value="DUF6476"/>
    <property type="match status" value="1"/>
</dbReference>
<keyword evidence="1" id="KW-0472">Membrane</keyword>
<name>A0A4R4D9R1_9PROT</name>
<proteinExistence type="predicted"/>
<keyword evidence="1" id="KW-0812">Transmembrane</keyword>
<gene>
    <name evidence="2" type="ORF">EXY23_19880</name>
</gene>
<evidence type="ECO:0000256" key="1">
    <source>
        <dbReference type="SAM" id="Phobius"/>
    </source>
</evidence>
<keyword evidence="3" id="KW-1185">Reference proteome</keyword>
<dbReference type="EMBL" id="SKBM01000022">
    <property type="protein sequence ID" value="TCZ56649.1"/>
    <property type="molecule type" value="Genomic_DNA"/>
</dbReference>
<sequence>MRALKILVAVMGVLIVGGTVALAVLLVQRLGGPAAGSRWEAALGQPEGTRITGIAEAGDGIAVLVARPDGERVLLVEPRRGRVIGEIRPGQ</sequence>
<dbReference type="InterPro" id="IPR045519">
    <property type="entry name" value="DUF6476"/>
</dbReference>
<accession>A0A4R4D9R1</accession>
<dbReference type="RefSeq" id="WP_132293574.1">
    <property type="nucleotide sequence ID" value="NZ_SKBM01000022.1"/>
</dbReference>
<feature type="transmembrane region" description="Helical" evidence="1">
    <location>
        <begin position="6"/>
        <end position="27"/>
    </location>
</feature>
<evidence type="ECO:0000313" key="2">
    <source>
        <dbReference type="EMBL" id="TCZ56649.1"/>
    </source>
</evidence>
<reference evidence="2 3" key="1">
    <citation type="submission" date="2019-03" db="EMBL/GenBank/DDBJ databases">
        <title>Paracraurococcus aquatilis NE82 genome sequence.</title>
        <authorList>
            <person name="Zhao Y."/>
            <person name="Du Z."/>
        </authorList>
    </citation>
    <scope>NUCLEOTIDE SEQUENCE [LARGE SCALE GENOMIC DNA]</scope>
    <source>
        <strain evidence="2 3">NE82</strain>
    </source>
</reference>
<dbReference type="OrthoDB" id="7279870at2"/>
<keyword evidence="1" id="KW-1133">Transmembrane helix</keyword>
<protein>
    <recommendedName>
        <fullName evidence="4">Flagellar biogenesis protein FliO</fullName>
    </recommendedName>
</protein>
<evidence type="ECO:0008006" key="4">
    <source>
        <dbReference type="Google" id="ProtNLM"/>
    </source>
</evidence>
<organism evidence="2 3">
    <name type="scientific">Roseicella aquatilis</name>
    <dbReference type="NCBI Taxonomy" id="2527868"/>
    <lineage>
        <taxon>Bacteria</taxon>
        <taxon>Pseudomonadati</taxon>
        <taxon>Pseudomonadota</taxon>
        <taxon>Alphaproteobacteria</taxon>
        <taxon>Acetobacterales</taxon>
        <taxon>Roseomonadaceae</taxon>
        <taxon>Roseicella</taxon>
    </lineage>
</organism>
<dbReference type="AlphaFoldDB" id="A0A4R4D9R1"/>
<evidence type="ECO:0000313" key="3">
    <source>
        <dbReference type="Proteomes" id="UP000295023"/>
    </source>
</evidence>
<dbReference type="Proteomes" id="UP000295023">
    <property type="component" value="Unassembled WGS sequence"/>
</dbReference>